<protein>
    <submittedName>
        <fullName evidence="2">Uncharacterized protein</fullName>
    </submittedName>
</protein>
<evidence type="ECO:0000313" key="2">
    <source>
        <dbReference type="EMBL" id="KAF6743857.1"/>
    </source>
</evidence>
<name>A0A8H6HCU9_9AGAR</name>
<keyword evidence="3" id="KW-1185">Reference proteome</keyword>
<comment type="caution">
    <text evidence="2">The sequence shown here is derived from an EMBL/GenBank/DDBJ whole genome shotgun (WGS) entry which is preliminary data.</text>
</comment>
<accession>A0A8H6HCU9</accession>
<dbReference type="EMBL" id="JACGCI010000134">
    <property type="protein sequence ID" value="KAF6743857.1"/>
    <property type="molecule type" value="Genomic_DNA"/>
</dbReference>
<keyword evidence="1" id="KW-0812">Transmembrane</keyword>
<feature type="transmembrane region" description="Helical" evidence="1">
    <location>
        <begin position="39"/>
        <end position="63"/>
    </location>
</feature>
<gene>
    <name evidence="2" type="ORF">DFP72DRAFT_931487</name>
</gene>
<keyword evidence="1" id="KW-1133">Transmembrane helix</keyword>
<dbReference type="AlphaFoldDB" id="A0A8H6HCU9"/>
<evidence type="ECO:0000313" key="3">
    <source>
        <dbReference type="Proteomes" id="UP000521943"/>
    </source>
</evidence>
<keyword evidence="1" id="KW-0472">Membrane</keyword>
<dbReference type="Proteomes" id="UP000521943">
    <property type="component" value="Unassembled WGS sequence"/>
</dbReference>
<organism evidence="2 3">
    <name type="scientific">Ephemerocybe angulata</name>
    <dbReference type="NCBI Taxonomy" id="980116"/>
    <lineage>
        <taxon>Eukaryota</taxon>
        <taxon>Fungi</taxon>
        <taxon>Dikarya</taxon>
        <taxon>Basidiomycota</taxon>
        <taxon>Agaricomycotina</taxon>
        <taxon>Agaricomycetes</taxon>
        <taxon>Agaricomycetidae</taxon>
        <taxon>Agaricales</taxon>
        <taxon>Agaricineae</taxon>
        <taxon>Psathyrellaceae</taxon>
        <taxon>Ephemerocybe</taxon>
    </lineage>
</organism>
<proteinExistence type="predicted"/>
<reference evidence="2 3" key="1">
    <citation type="submission" date="2020-07" db="EMBL/GenBank/DDBJ databases">
        <title>Comparative genomics of pyrophilous fungi reveals a link between fire events and developmental genes.</title>
        <authorList>
            <consortium name="DOE Joint Genome Institute"/>
            <person name="Steindorff A.S."/>
            <person name="Carver A."/>
            <person name="Calhoun S."/>
            <person name="Stillman K."/>
            <person name="Liu H."/>
            <person name="Lipzen A."/>
            <person name="Pangilinan J."/>
            <person name="Labutti K."/>
            <person name="Bruns T.D."/>
            <person name="Grigoriev I.V."/>
        </authorList>
    </citation>
    <scope>NUCLEOTIDE SEQUENCE [LARGE SCALE GENOMIC DNA]</scope>
    <source>
        <strain evidence="2 3">CBS 144469</strain>
    </source>
</reference>
<evidence type="ECO:0000256" key="1">
    <source>
        <dbReference type="SAM" id="Phobius"/>
    </source>
</evidence>
<sequence>MESARTLFVDRVNAAGTAVLAAITRFADVDVLPVVPGTLLGATLVNFLGMLVFVVTVEVGGALTL</sequence>